<evidence type="ECO:0000256" key="1">
    <source>
        <dbReference type="ARBA" id="ARBA00022649"/>
    </source>
</evidence>
<proteinExistence type="predicted"/>
<dbReference type="InterPro" id="IPR007712">
    <property type="entry name" value="RelE/ParE_toxin"/>
</dbReference>
<keyword evidence="1" id="KW-1277">Toxin-antitoxin system</keyword>
<dbReference type="Gene3D" id="3.30.2310.20">
    <property type="entry name" value="RelE-like"/>
    <property type="match status" value="1"/>
</dbReference>
<dbReference type="RefSeq" id="WP_375355395.1">
    <property type="nucleotide sequence ID" value="NZ_JBHHMI010000008.1"/>
</dbReference>
<dbReference type="InterPro" id="IPR035093">
    <property type="entry name" value="RelE/ParE_toxin_dom_sf"/>
</dbReference>
<dbReference type="Pfam" id="PF05016">
    <property type="entry name" value="ParE_toxin"/>
    <property type="match status" value="1"/>
</dbReference>
<name>A0ABV5AT63_9BACL</name>
<organism evidence="2 3">
    <name type="scientific">Paenibacillus enshidis</name>
    <dbReference type="NCBI Taxonomy" id="1458439"/>
    <lineage>
        <taxon>Bacteria</taxon>
        <taxon>Bacillati</taxon>
        <taxon>Bacillota</taxon>
        <taxon>Bacilli</taxon>
        <taxon>Bacillales</taxon>
        <taxon>Paenibacillaceae</taxon>
        <taxon>Paenibacillus</taxon>
    </lineage>
</organism>
<protein>
    <submittedName>
        <fullName evidence="2">Type II toxin-antitoxin system RelE/ParE family toxin</fullName>
    </submittedName>
</protein>
<reference evidence="2 3" key="1">
    <citation type="submission" date="2024-09" db="EMBL/GenBank/DDBJ databases">
        <title>Paenibacillus zeirhizospherea sp. nov., isolated from surface of the maize (Zea mays) roots in a horticulture field, Hungary.</title>
        <authorList>
            <person name="Marton D."/>
            <person name="Farkas M."/>
            <person name="Bedics A."/>
            <person name="Toth E."/>
            <person name="Tancsics A."/>
            <person name="Boka K."/>
            <person name="Maroti G."/>
            <person name="Kriszt B."/>
            <person name="Cserhati M."/>
        </authorList>
    </citation>
    <scope>NUCLEOTIDE SEQUENCE [LARGE SCALE GENOMIC DNA]</scope>
    <source>
        <strain evidence="2 3">KCTC 33519</strain>
    </source>
</reference>
<evidence type="ECO:0000313" key="2">
    <source>
        <dbReference type="EMBL" id="MFB5267407.1"/>
    </source>
</evidence>
<dbReference type="Proteomes" id="UP001580346">
    <property type="component" value="Unassembled WGS sequence"/>
</dbReference>
<dbReference type="EMBL" id="JBHHMI010000008">
    <property type="protein sequence ID" value="MFB5267407.1"/>
    <property type="molecule type" value="Genomic_DNA"/>
</dbReference>
<dbReference type="NCBIfam" id="TIGR02385">
    <property type="entry name" value="RelE_StbE"/>
    <property type="match status" value="1"/>
</dbReference>
<keyword evidence="3" id="KW-1185">Reference proteome</keyword>
<gene>
    <name evidence="2" type="ORF">ACE41H_11520</name>
</gene>
<sequence>MNTYNIFITEPAEHDLREIAKYIALELKEPATAQKWIAKISSAILELEKSPFRYALVKDGRLASQGIRMLLVEKYIVFYVIDETNSSVTVIRILYGKREWNRIL</sequence>
<evidence type="ECO:0000313" key="3">
    <source>
        <dbReference type="Proteomes" id="UP001580346"/>
    </source>
</evidence>
<accession>A0ABV5AT63</accession>
<comment type="caution">
    <text evidence="2">The sequence shown here is derived from an EMBL/GenBank/DDBJ whole genome shotgun (WGS) entry which is preliminary data.</text>
</comment>